<dbReference type="PROSITE" id="PS50076">
    <property type="entry name" value="DNAJ_2"/>
    <property type="match status" value="1"/>
</dbReference>
<dbReference type="Pfam" id="PF07743">
    <property type="entry name" value="HSCB_C"/>
    <property type="match status" value="1"/>
</dbReference>
<keyword evidence="2 4" id="KW-0143">Chaperone</keyword>
<comment type="caution">
    <text evidence="6">The sequence shown here is derived from an EMBL/GenBank/DDBJ whole genome shotgun (WGS) entry which is preliminary data.</text>
</comment>
<dbReference type="SMART" id="SM00271">
    <property type="entry name" value="DnaJ"/>
    <property type="match status" value="1"/>
</dbReference>
<protein>
    <recommendedName>
        <fullName evidence="4">Co-chaperone protein HscB homolog</fullName>
    </recommendedName>
</protein>
<dbReference type="PANTHER" id="PTHR14021:SF15">
    <property type="entry name" value="IRON-SULFUR CLUSTER CO-CHAPERONE PROTEIN HSCB"/>
    <property type="match status" value="1"/>
</dbReference>
<dbReference type="Pfam" id="PF00226">
    <property type="entry name" value="DnaJ"/>
    <property type="match status" value="1"/>
</dbReference>
<accession>A0A930DJA0</accession>
<proteinExistence type="inferred from homology"/>
<name>A0A930DJA0_NEISI</name>
<comment type="similarity">
    <text evidence="1 4">Belongs to the HscB family.</text>
</comment>
<dbReference type="GO" id="GO:0051259">
    <property type="term" value="P:protein complex oligomerization"/>
    <property type="evidence" value="ECO:0007669"/>
    <property type="project" value="InterPro"/>
</dbReference>
<dbReference type="InterPro" id="IPR004640">
    <property type="entry name" value="HscB"/>
</dbReference>
<dbReference type="InterPro" id="IPR036386">
    <property type="entry name" value="HscB_C_sf"/>
</dbReference>
<sequence length="168" mass="19348">MSQYFTLFQLEPAFDIDAENLEQTYRALAARFHPDKFASASAFEQKQAVMMSSTINDAYRTLKNPIDRAAYLLKTLGIDADAPEHTSFAPEFLMQQMEWRETLMDAQMEQNNEALRALDQEISHEQDKLYQDLRTAFAGNDHEAAAQWVRHGRFLNKLRNEIAAALQD</sequence>
<evidence type="ECO:0000256" key="1">
    <source>
        <dbReference type="ARBA" id="ARBA00010476"/>
    </source>
</evidence>
<evidence type="ECO:0000256" key="3">
    <source>
        <dbReference type="ARBA" id="ARBA00025596"/>
    </source>
</evidence>
<dbReference type="Gene3D" id="1.10.287.110">
    <property type="entry name" value="DnaJ domain"/>
    <property type="match status" value="1"/>
</dbReference>
<dbReference type="Gene3D" id="1.20.1280.20">
    <property type="entry name" value="HscB, C-terminal domain"/>
    <property type="match status" value="1"/>
</dbReference>
<evidence type="ECO:0000256" key="2">
    <source>
        <dbReference type="ARBA" id="ARBA00023186"/>
    </source>
</evidence>
<dbReference type="InterPro" id="IPR036869">
    <property type="entry name" value="J_dom_sf"/>
</dbReference>
<dbReference type="GO" id="GO:1990230">
    <property type="term" value="C:iron-sulfur cluster transfer complex"/>
    <property type="evidence" value="ECO:0007669"/>
    <property type="project" value="TreeGrafter"/>
</dbReference>
<evidence type="ECO:0000256" key="4">
    <source>
        <dbReference type="HAMAP-Rule" id="MF_00682"/>
    </source>
</evidence>
<dbReference type="HAMAP" id="MF_00682">
    <property type="entry name" value="HscB"/>
    <property type="match status" value="1"/>
</dbReference>
<dbReference type="NCBIfam" id="TIGR00714">
    <property type="entry name" value="hscB"/>
    <property type="match status" value="1"/>
</dbReference>
<dbReference type="CDD" id="cd06257">
    <property type="entry name" value="DnaJ"/>
    <property type="match status" value="1"/>
</dbReference>
<comment type="subunit">
    <text evidence="4">Interacts with HscA and stimulates its ATPase activity.</text>
</comment>
<evidence type="ECO:0000259" key="5">
    <source>
        <dbReference type="PROSITE" id="PS50076"/>
    </source>
</evidence>
<dbReference type="InterPro" id="IPR009073">
    <property type="entry name" value="HscB_oligo_C"/>
</dbReference>
<dbReference type="EMBL" id="JABZQQ010000035">
    <property type="protein sequence ID" value="MBF1265105.1"/>
    <property type="molecule type" value="Genomic_DNA"/>
</dbReference>
<dbReference type="SUPFAM" id="SSF46565">
    <property type="entry name" value="Chaperone J-domain"/>
    <property type="match status" value="1"/>
</dbReference>
<gene>
    <name evidence="4 6" type="primary">hscB</name>
    <name evidence="6" type="ORF">HXM80_05340</name>
</gene>
<dbReference type="GO" id="GO:0006457">
    <property type="term" value="P:protein folding"/>
    <property type="evidence" value="ECO:0007669"/>
    <property type="project" value="UniProtKB-UniRule"/>
</dbReference>
<feature type="domain" description="J" evidence="5">
    <location>
        <begin position="3"/>
        <end position="75"/>
    </location>
</feature>
<dbReference type="PANTHER" id="PTHR14021">
    <property type="entry name" value="IRON-SULFUR CLUSTER CO-CHAPERONE PROTEIN HSCB"/>
    <property type="match status" value="1"/>
</dbReference>
<dbReference type="AlphaFoldDB" id="A0A930DJA0"/>
<evidence type="ECO:0000313" key="6">
    <source>
        <dbReference type="EMBL" id="MBF1265105.1"/>
    </source>
</evidence>
<dbReference type="GO" id="GO:0051087">
    <property type="term" value="F:protein-folding chaperone binding"/>
    <property type="evidence" value="ECO:0007669"/>
    <property type="project" value="InterPro"/>
</dbReference>
<dbReference type="GO" id="GO:0001671">
    <property type="term" value="F:ATPase activator activity"/>
    <property type="evidence" value="ECO:0007669"/>
    <property type="project" value="InterPro"/>
</dbReference>
<reference evidence="6" key="1">
    <citation type="submission" date="2020-04" db="EMBL/GenBank/DDBJ databases">
        <title>Deep metagenomics examines the oral microbiome during advanced dental caries in children, revealing novel taxa and co-occurrences with host molecules.</title>
        <authorList>
            <person name="Baker J.L."/>
            <person name="Morton J.T."/>
            <person name="Dinis M."/>
            <person name="Alvarez R."/>
            <person name="Tran N.C."/>
            <person name="Knight R."/>
            <person name="Edlund A."/>
        </authorList>
    </citation>
    <scope>NUCLEOTIDE SEQUENCE</scope>
    <source>
        <strain evidence="6">JCVI_32_bin.62</strain>
    </source>
</reference>
<comment type="function">
    <text evidence="3 4">Co-chaperone involved in the maturation of iron-sulfur cluster-containing proteins. Seems to help targeting proteins to be folded toward HscA.</text>
</comment>
<dbReference type="SUPFAM" id="SSF47144">
    <property type="entry name" value="HSC20 (HSCB), C-terminal oligomerisation domain"/>
    <property type="match status" value="1"/>
</dbReference>
<dbReference type="InterPro" id="IPR001623">
    <property type="entry name" value="DnaJ_domain"/>
</dbReference>
<organism evidence="6 7">
    <name type="scientific">Neisseria sicca</name>
    <dbReference type="NCBI Taxonomy" id="490"/>
    <lineage>
        <taxon>Bacteria</taxon>
        <taxon>Pseudomonadati</taxon>
        <taxon>Pseudomonadota</taxon>
        <taxon>Betaproteobacteria</taxon>
        <taxon>Neisseriales</taxon>
        <taxon>Neisseriaceae</taxon>
        <taxon>Neisseria</taxon>
    </lineage>
</organism>
<dbReference type="Proteomes" id="UP000780345">
    <property type="component" value="Unassembled WGS sequence"/>
</dbReference>
<dbReference type="GO" id="GO:0044571">
    <property type="term" value="P:[2Fe-2S] cluster assembly"/>
    <property type="evidence" value="ECO:0007669"/>
    <property type="project" value="InterPro"/>
</dbReference>
<evidence type="ECO:0000313" key="7">
    <source>
        <dbReference type="Proteomes" id="UP000780345"/>
    </source>
</evidence>